<dbReference type="InterPro" id="IPR011303">
    <property type="entry name" value="RnfD_bac"/>
</dbReference>
<comment type="similarity">
    <text evidence="10">Belongs to the NqrB/RnfD family.</text>
</comment>
<evidence type="ECO:0000256" key="8">
    <source>
        <dbReference type="ARBA" id="ARBA00022989"/>
    </source>
</evidence>
<reference evidence="12" key="1">
    <citation type="journal article" date="2019" name="Int. J. Syst. Evol. Microbiol.">
        <title>The Global Catalogue of Microorganisms (GCM) 10K type strain sequencing project: providing services to taxonomists for standard genome sequencing and annotation.</title>
        <authorList>
            <consortium name="The Broad Institute Genomics Platform"/>
            <consortium name="The Broad Institute Genome Sequencing Center for Infectious Disease"/>
            <person name="Wu L."/>
            <person name="Ma J."/>
        </authorList>
    </citation>
    <scope>NUCLEOTIDE SEQUENCE [LARGE SCALE GENOMIC DNA]</scope>
    <source>
        <strain evidence="12">CGMCC 1.15341</strain>
    </source>
</reference>
<keyword evidence="1 10" id="KW-0813">Transport</keyword>
<keyword evidence="7 10" id="KW-0249">Electron transport</keyword>
<feature type="transmembrane region" description="Helical" evidence="10">
    <location>
        <begin position="316"/>
        <end position="335"/>
    </location>
</feature>
<dbReference type="InterPro" id="IPR004338">
    <property type="entry name" value="NqrB/RnfD"/>
</dbReference>
<comment type="caution">
    <text evidence="10">Lacks conserved residue(s) required for the propagation of feature annotation.</text>
</comment>
<feature type="transmembrane region" description="Helical" evidence="10">
    <location>
        <begin position="93"/>
        <end position="111"/>
    </location>
</feature>
<feature type="transmembrane region" description="Helical" evidence="10">
    <location>
        <begin position="292"/>
        <end position="310"/>
    </location>
</feature>
<dbReference type="NCBIfam" id="TIGR01946">
    <property type="entry name" value="rnfD"/>
    <property type="match status" value="1"/>
</dbReference>
<evidence type="ECO:0000256" key="9">
    <source>
        <dbReference type="ARBA" id="ARBA00023136"/>
    </source>
</evidence>
<comment type="subcellular location">
    <subcellularLocation>
        <location evidence="10">Cell inner membrane</location>
        <topology evidence="10">Multi-pass membrane protein</topology>
    </subcellularLocation>
</comment>
<keyword evidence="10" id="KW-0997">Cell inner membrane</keyword>
<comment type="caution">
    <text evidence="11">The sequence shown here is derived from an EMBL/GenBank/DDBJ whole genome shotgun (WGS) entry which is preliminary data.</text>
</comment>
<evidence type="ECO:0000256" key="3">
    <source>
        <dbReference type="ARBA" id="ARBA00022630"/>
    </source>
</evidence>
<dbReference type="PANTHER" id="PTHR30578">
    <property type="entry name" value="ELECTRON TRANSPORT COMPLEX PROTEIN RNFD"/>
    <property type="match status" value="1"/>
</dbReference>
<keyword evidence="9 10" id="KW-0472">Membrane</keyword>
<evidence type="ECO:0000256" key="6">
    <source>
        <dbReference type="ARBA" id="ARBA00022967"/>
    </source>
</evidence>
<keyword evidence="4 10" id="KW-0288">FMN</keyword>
<keyword evidence="6 10" id="KW-1278">Translocase</keyword>
<evidence type="ECO:0000256" key="5">
    <source>
        <dbReference type="ARBA" id="ARBA00022692"/>
    </source>
</evidence>
<keyword evidence="2 10" id="KW-0597">Phosphoprotein</keyword>
<feature type="transmembrane region" description="Helical" evidence="10">
    <location>
        <begin position="267"/>
        <end position="285"/>
    </location>
</feature>
<protein>
    <recommendedName>
        <fullName evidence="10">Ion-translocating oxidoreductase complex subunit D</fullName>
        <ecNumber evidence="10">7.-.-.-</ecNumber>
    </recommendedName>
    <alternativeName>
        <fullName evidence="10">Rnf electron transport complex subunit D</fullName>
    </alternativeName>
</protein>
<gene>
    <name evidence="10 11" type="primary">rnfD</name>
    <name evidence="11" type="ORF">GCM10011352_28200</name>
</gene>
<name>A0ABQ1KNP8_9GAMM</name>
<dbReference type="Proteomes" id="UP000629025">
    <property type="component" value="Unassembled WGS sequence"/>
</dbReference>
<evidence type="ECO:0000313" key="11">
    <source>
        <dbReference type="EMBL" id="GGC00418.1"/>
    </source>
</evidence>
<dbReference type="HAMAP" id="MF_00462">
    <property type="entry name" value="RsxD_RnfD"/>
    <property type="match status" value="1"/>
</dbReference>
<feature type="transmembrane region" description="Helical" evidence="10">
    <location>
        <begin position="20"/>
        <end position="39"/>
    </location>
</feature>
<keyword evidence="3 10" id="KW-0285">Flavoprotein</keyword>
<sequence length="353" mass="37778">MIQLISSPHAHNRSSVQRTMLLVCVALLPATLYGLYLFGWPAINLFLLCLITALGSEAACLTLAGRSLKPCLDGSALLTGWLIAMTLPPWAPWWIAVVGTLFAVVIGKHLYGGLGQNLFNPAMLARVGLLISFPVEMTTWIDPTPITSAAAPGFVDSLLITAGLSPIPDAMTGASALGHVKTALTMNIPVTESIPLAFNVADAFIGTMRGSMGETSALLILLGGLFLLYKRVISWHIPVSVLGTLALLAFIFSLVHPDRFEPPSFHLLTGAAMLGAFFIATDMVTSPTTHKGQLVFGAGIACVAFIIRSWGSFPEAIGFAVLFMNALTPIIDRYFRPRIYGYSYSGKPLKSKE</sequence>
<dbReference type="Pfam" id="PF03116">
    <property type="entry name" value="NQR2_RnfD_RnfE"/>
    <property type="match status" value="1"/>
</dbReference>
<keyword evidence="10" id="KW-1003">Cell membrane</keyword>
<feature type="transmembrane region" description="Helical" evidence="10">
    <location>
        <begin position="212"/>
        <end position="229"/>
    </location>
</feature>
<evidence type="ECO:0000256" key="1">
    <source>
        <dbReference type="ARBA" id="ARBA00022448"/>
    </source>
</evidence>
<keyword evidence="12" id="KW-1185">Reference proteome</keyword>
<dbReference type="PANTHER" id="PTHR30578:SF0">
    <property type="entry name" value="ION-TRANSLOCATING OXIDOREDUCTASE COMPLEX SUBUNIT D"/>
    <property type="match status" value="1"/>
</dbReference>
<keyword evidence="8 10" id="KW-1133">Transmembrane helix</keyword>
<feature type="transmembrane region" description="Helical" evidence="10">
    <location>
        <begin position="236"/>
        <end position="255"/>
    </location>
</feature>
<dbReference type="EC" id="7.-.-.-" evidence="10"/>
<dbReference type="EMBL" id="BMIJ01000006">
    <property type="protein sequence ID" value="GGC00418.1"/>
    <property type="molecule type" value="Genomic_DNA"/>
</dbReference>
<comment type="function">
    <text evidence="10">Part of a membrane-bound complex that couples electron transfer with translocation of ions across the membrane.</text>
</comment>
<organism evidence="11 12">
    <name type="scientific">Marinobacterium zhoushanense</name>
    <dbReference type="NCBI Taxonomy" id="1679163"/>
    <lineage>
        <taxon>Bacteria</taxon>
        <taxon>Pseudomonadati</taxon>
        <taxon>Pseudomonadota</taxon>
        <taxon>Gammaproteobacteria</taxon>
        <taxon>Oceanospirillales</taxon>
        <taxon>Oceanospirillaceae</taxon>
        <taxon>Marinobacterium</taxon>
    </lineage>
</organism>
<evidence type="ECO:0000256" key="7">
    <source>
        <dbReference type="ARBA" id="ARBA00022982"/>
    </source>
</evidence>
<evidence type="ECO:0000313" key="12">
    <source>
        <dbReference type="Proteomes" id="UP000629025"/>
    </source>
</evidence>
<evidence type="ECO:0000256" key="10">
    <source>
        <dbReference type="HAMAP-Rule" id="MF_00462"/>
    </source>
</evidence>
<proteinExistence type="inferred from homology"/>
<evidence type="ECO:0000256" key="4">
    <source>
        <dbReference type="ARBA" id="ARBA00022643"/>
    </source>
</evidence>
<evidence type="ECO:0000256" key="2">
    <source>
        <dbReference type="ARBA" id="ARBA00022553"/>
    </source>
</evidence>
<feature type="transmembrane region" description="Helical" evidence="10">
    <location>
        <begin position="123"/>
        <end position="141"/>
    </location>
</feature>
<comment type="subunit">
    <text evidence="10">The complex is composed of six subunits: RnfA, RnfB, RnfC, RnfD, RnfE and RnfG.</text>
</comment>
<dbReference type="RefSeq" id="WP_188749450.1">
    <property type="nucleotide sequence ID" value="NZ_BMIJ01000006.1"/>
</dbReference>
<keyword evidence="5 10" id="KW-0812">Transmembrane</keyword>
<accession>A0ABQ1KNP8</accession>
<comment type="cofactor">
    <cofactor evidence="10">
        <name>FMN</name>
        <dbReference type="ChEBI" id="CHEBI:58210"/>
    </cofactor>
</comment>